<dbReference type="OrthoDB" id="1577640at2759"/>
<dbReference type="GeneID" id="28848583"/>
<dbReference type="Proteomes" id="UP000078397">
    <property type="component" value="Unassembled WGS sequence"/>
</dbReference>
<evidence type="ECO:0000313" key="1">
    <source>
        <dbReference type="EMBL" id="OAQ64039.1"/>
    </source>
</evidence>
<comment type="caution">
    <text evidence="1">The sequence shown here is derived from an EMBL/GenBank/DDBJ whole genome shotgun (WGS) entry which is preliminary data.</text>
</comment>
<dbReference type="GO" id="GO:0009116">
    <property type="term" value="P:nucleoside metabolic process"/>
    <property type="evidence" value="ECO:0007669"/>
    <property type="project" value="InterPro"/>
</dbReference>
<dbReference type="STRING" id="1380566.A0A179FG63"/>
<dbReference type="PANTHER" id="PTHR46082:SF11">
    <property type="entry name" value="AAA+ ATPASE DOMAIN-CONTAINING PROTEIN-RELATED"/>
    <property type="match status" value="1"/>
</dbReference>
<dbReference type="Gene3D" id="3.40.50.1580">
    <property type="entry name" value="Nucleoside phosphorylase domain"/>
    <property type="match status" value="1"/>
</dbReference>
<dbReference type="RefSeq" id="XP_018141353.1">
    <property type="nucleotide sequence ID" value="XM_018284589.1"/>
</dbReference>
<organism evidence="1 2">
    <name type="scientific">Pochonia chlamydosporia 170</name>
    <dbReference type="NCBI Taxonomy" id="1380566"/>
    <lineage>
        <taxon>Eukaryota</taxon>
        <taxon>Fungi</taxon>
        <taxon>Dikarya</taxon>
        <taxon>Ascomycota</taxon>
        <taxon>Pezizomycotina</taxon>
        <taxon>Sordariomycetes</taxon>
        <taxon>Hypocreomycetidae</taxon>
        <taxon>Hypocreales</taxon>
        <taxon>Clavicipitaceae</taxon>
        <taxon>Pochonia</taxon>
    </lineage>
</organism>
<dbReference type="InterPro" id="IPR053137">
    <property type="entry name" value="NLR-like"/>
</dbReference>
<dbReference type="KEGG" id="pchm:VFPPC_05383"/>
<keyword evidence="2" id="KW-1185">Reference proteome</keyword>
<gene>
    <name evidence="1" type="ORF">VFPPC_05383</name>
</gene>
<name>A0A179FG63_METCM</name>
<sequence>MLDENFGILDEQDSTDINLYTLGWVGTHCVVIASLPGGQYGTTAATIVAINMMQTFSRLLRIGLMVGITGGILSAKYDVRLGDIMASYLEGTCGGVL</sequence>
<dbReference type="EMBL" id="LSBJ02000005">
    <property type="protein sequence ID" value="OAQ64039.1"/>
    <property type="molecule type" value="Genomic_DNA"/>
</dbReference>
<dbReference type="AlphaFoldDB" id="A0A179FG63"/>
<reference evidence="1 2" key="1">
    <citation type="journal article" date="2016" name="PLoS Pathog.">
        <title>Biosynthesis of antibiotic leucinostatins in bio-control fungus Purpureocillium lilacinum and their inhibition on phytophthora revealed by genome mining.</title>
        <authorList>
            <person name="Wang G."/>
            <person name="Liu Z."/>
            <person name="Lin R."/>
            <person name="Li E."/>
            <person name="Mao Z."/>
            <person name="Ling J."/>
            <person name="Yang Y."/>
            <person name="Yin W.B."/>
            <person name="Xie B."/>
        </authorList>
    </citation>
    <scope>NUCLEOTIDE SEQUENCE [LARGE SCALE GENOMIC DNA]</scope>
    <source>
        <strain evidence="1">170</strain>
    </source>
</reference>
<protein>
    <submittedName>
        <fullName evidence="1">Uncharacterized protein</fullName>
    </submittedName>
</protein>
<dbReference type="GO" id="GO:0003824">
    <property type="term" value="F:catalytic activity"/>
    <property type="evidence" value="ECO:0007669"/>
    <property type="project" value="InterPro"/>
</dbReference>
<proteinExistence type="predicted"/>
<dbReference type="PANTHER" id="PTHR46082">
    <property type="entry name" value="ATP/GTP-BINDING PROTEIN-RELATED"/>
    <property type="match status" value="1"/>
</dbReference>
<dbReference type="SUPFAM" id="SSF53167">
    <property type="entry name" value="Purine and uridine phosphorylases"/>
    <property type="match status" value="1"/>
</dbReference>
<dbReference type="InterPro" id="IPR035994">
    <property type="entry name" value="Nucleoside_phosphorylase_sf"/>
</dbReference>
<accession>A0A179FG63</accession>
<evidence type="ECO:0000313" key="2">
    <source>
        <dbReference type="Proteomes" id="UP000078397"/>
    </source>
</evidence>